<keyword evidence="1" id="KW-0472">Membrane</keyword>
<accession>A0A914CVI3</accession>
<proteinExistence type="predicted"/>
<name>A0A914CVI3_9BILA</name>
<dbReference type="WBParaSite" id="ACRNAN_scaffold1521.g15988.t1">
    <property type="protein sequence ID" value="ACRNAN_scaffold1521.g15988.t1"/>
    <property type="gene ID" value="ACRNAN_scaffold1521.g15988"/>
</dbReference>
<evidence type="ECO:0000256" key="1">
    <source>
        <dbReference type="SAM" id="Phobius"/>
    </source>
</evidence>
<keyword evidence="1" id="KW-0812">Transmembrane</keyword>
<keyword evidence="2" id="KW-1185">Reference proteome</keyword>
<sequence>MVKSPFYWLVVFPYRTILNPRYRYRPTGSEVLSAYIRQREYPPWTSYFVPYKYIQDDQWSQKNYNFDVDGQNYQILRVGCWPYIKYHCTKKPVEDVSKLNKLLKFMTIINFGGLPFVVYGVYSILLISHTDYVVEPRTGIRVPIHFHIKENW</sequence>
<evidence type="ECO:0000313" key="3">
    <source>
        <dbReference type="WBParaSite" id="ACRNAN_scaffold1521.g15988.t1"/>
    </source>
</evidence>
<protein>
    <submittedName>
        <fullName evidence="3">Uncharacterized protein</fullName>
    </submittedName>
</protein>
<evidence type="ECO:0000313" key="2">
    <source>
        <dbReference type="Proteomes" id="UP000887540"/>
    </source>
</evidence>
<organism evidence="2 3">
    <name type="scientific">Acrobeloides nanus</name>
    <dbReference type="NCBI Taxonomy" id="290746"/>
    <lineage>
        <taxon>Eukaryota</taxon>
        <taxon>Metazoa</taxon>
        <taxon>Ecdysozoa</taxon>
        <taxon>Nematoda</taxon>
        <taxon>Chromadorea</taxon>
        <taxon>Rhabditida</taxon>
        <taxon>Tylenchina</taxon>
        <taxon>Cephalobomorpha</taxon>
        <taxon>Cephaloboidea</taxon>
        <taxon>Cephalobidae</taxon>
        <taxon>Acrobeloides</taxon>
    </lineage>
</organism>
<dbReference type="PANTHER" id="PTHR34651">
    <property type="entry name" value="SIMILAR TO ENSANGP00000021391"/>
    <property type="match status" value="1"/>
</dbReference>
<dbReference type="AlphaFoldDB" id="A0A914CVI3"/>
<feature type="transmembrane region" description="Helical" evidence="1">
    <location>
        <begin position="108"/>
        <end position="127"/>
    </location>
</feature>
<dbReference type="PANTHER" id="PTHR34651:SF1">
    <property type="entry name" value="SIMILAR TO ENSANGP00000021391"/>
    <property type="match status" value="1"/>
</dbReference>
<dbReference type="InterPro" id="IPR029245">
    <property type="entry name" value="DUF4528"/>
</dbReference>
<dbReference type="Pfam" id="PF15031">
    <property type="entry name" value="DUF4528"/>
    <property type="match status" value="1"/>
</dbReference>
<keyword evidence="1" id="KW-1133">Transmembrane helix</keyword>
<dbReference type="Proteomes" id="UP000887540">
    <property type="component" value="Unplaced"/>
</dbReference>
<reference evidence="3" key="1">
    <citation type="submission" date="2022-11" db="UniProtKB">
        <authorList>
            <consortium name="WormBaseParasite"/>
        </authorList>
    </citation>
    <scope>IDENTIFICATION</scope>
</reference>